<dbReference type="GO" id="GO:0003824">
    <property type="term" value="F:catalytic activity"/>
    <property type="evidence" value="ECO:0007669"/>
    <property type="project" value="InterPro"/>
</dbReference>
<dbReference type="Pfam" id="PF01425">
    <property type="entry name" value="Amidase"/>
    <property type="match status" value="1"/>
</dbReference>
<feature type="domain" description="Amidase" evidence="1">
    <location>
        <begin position="29"/>
        <end position="452"/>
    </location>
</feature>
<dbReference type="InterPro" id="IPR023631">
    <property type="entry name" value="Amidase_dom"/>
</dbReference>
<dbReference type="Gene3D" id="3.90.1300.10">
    <property type="entry name" value="Amidase signature (AS) domain"/>
    <property type="match status" value="1"/>
</dbReference>
<dbReference type="PANTHER" id="PTHR11895:SF76">
    <property type="entry name" value="INDOLEACETAMIDE HYDROLASE"/>
    <property type="match status" value="1"/>
</dbReference>
<dbReference type="SUPFAM" id="SSF75304">
    <property type="entry name" value="Amidase signature (AS) enzymes"/>
    <property type="match status" value="1"/>
</dbReference>
<gene>
    <name evidence="2" type="ORF">METZ01_LOCUS69544</name>
</gene>
<reference evidence="2" key="1">
    <citation type="submission" date="2018-05" db="EMBL/GenBank/DDBJ databases">
        <authorList>
            <person name="Lanie J.A."/>
            <person name="Ng W.-L."/>
            <person name="Kazmierczak K.M."/>
            <person name="Andrzejewski T.M."/>
            <person name="Davidsen T.M."/>
            <person name="Wayne K.J."/>
            <person name="Tettelin H."/>
            <person name="Glass J.I."/>
            <person name="Rusch D."/>
            <person name="Podicherti R."/>
            <person name="Tsui H.-C.T."/>
            <person name="Winkler M.E."/>
        </authorList>
    </citation>
    <scope>NUCLEOTIDE SEQUENCE</scope>
</reference>
<dbReference type="AlphaFoldDB" id="A0A381TKU0"/>
<dbReference type="InterPro" id="IPR036928">
    <property type="entry name" value="AS_sf"/>
</dbReference>
<dbReference type="InterPro" id="IPR000120">
    <property type="entry name" value="Amidase"/>
</dbReference>
<dbReference type="EMBL" id="UINC01004764">
    <property type="protein sequence ID" value="SVA16690.1"/>
    <property type="molecule type" value="Genomic_DNA"/>
</dbReference>
<protein>
    <recommendedName>
        <fullName evidence="1">Amidase domain-containing protein</fullName>
    </recommendedName>
</protein>
<proteinExistence type="predicted"/>
<dbReference type="PIRSF" id="PIRSF001221">
    <property type="entry name" value="Amidase_fungi"/>
    <property type="match status" value="1"/>
</dbReference>
<dbReference type="PANTHER" id="PTHR11895">
    <property type="entry name" value="TRANSAMIDASE"/>
    <property type="match status" value="1"/>
</dbReference>
<sequence>MPTATTEVCALTARELVSRLHQKQVSAREVMTAHLARIEQVNPTLNAIVTLTPETALADADAADAALMRGQTVGPLHGLPIAHKDLFLTAGIRTTFGSRAFADHVPDDTTLIVERERQAGAITIGKTNTPEFGAGSQTFNEVFGATRNPYDQTKTCGGSSGGAAVALAAGMLPIADGSDIGGSLRNPASFCNVVGFRPSPGRVPRWPNAAPWFSFGVDGPMARTVGDAALLLDAVAGPDNRDPLSLGVPTGPFLEALGRDFDDVRVAWSPDLGGLPVEPAVTSVFNRGRAVFEALGCITTETHPDLRDADEIFTTWRAWYYELAFGSVLDRHRDLLKDTVIWNIEEGRALDGPKLADAERKRGALYHRVRRFMAEQEFLVLPVSQVVPFDIDQPYVTRINNELLPTYLDWMKSCYQITVTGLPAVSVPCGFTDDGLPVGLQIVGRPHDDLGVLQLAHAFEQATGVWERRADLTAELGSKRPQKGNAT</sequence>
<accession>A0A381TKU0</accession>
<evidence type="ECO:0000259" key="1">
    <source>
        <dbReference type="Pfam" id="PF01425"/>
    </source>
</evidence>
<dbReference type="NCBIfam" id="NF005686">
    <property type="entry name" value="PRK07486.1"/>
    <property type="match status" value="1"/>
</dbReference>
<dbReference type="InterPro" id="IPR020556">
    <property type="entry name" value="Amidase_CS"/>
</dbReference>
<name>A0A381TKU0_9ZZZZ</name>
<dbReference type="PROSITE" id="PS00571">
    <property type="entry name" value="AMIDASES"/>
    <property type="match status" value="1"/>
</dbReference>
<evidence type="ECO:0000313" key="2">
    <source>
        <dbReference type="EMBL" id="SVA16690.1"/>
    </source>
</evidence>
<organism evidence="2">
    <name type="scientific">marine metagenome</name>
    <dbReference type="NCBI Taxonomy" id="408172"/>
    <lineage>
        <taxon>unclassified sequences</taxon>
        <taxon>metagenomes</taxon>
        <taxon>ecological metagenomes</taxon>
    </lineage>
</organism>